<sequence length="354" mass="40346">MQSYSSDSSSDGESLNRLLDFTHQLLNTETLEMHLKECAVDEKKAAEQIETIVLNHNQLDTLPTNLYKFINLRTLDISYCGLCILPDIFKHNAITTLIAKNNNLSNESLPKTFTVNYKLRELNFSGNKFTTFPEQLLNFPNLKYLYFGSNQITTITRNIKNLKNLQILSMGGNLLIEVPDTLGDLKSLQALILCDNEIGTLPPSIANLKHLKSLLLHKNQLKTLPPEIVGLRNLTELSLRDNPLVVRFVSDMIHNPGSLLELAARTIKLVGIEVNRDDVPYTLFMYLENAHRCVNPQCKGVFFDNRVEHIKFVDFCGKYRIPLLQYLCSSKCITDEEEVERPNRSYMVKKVLLG</sequence>
<gene>
    <name evidence="3" type="ORF">RN001_003045</name>
</gene>
<keyword evidence="1" id="KW-0433">Leucine-rich repeat</keyword>
<keyword evidence="2" id="KW-0677">Repeat</keyword>
<proteinExistence type="predicted"/>
<dbReference type="InterPro" id="IPR003591">
    <property type="entry name" value="Leu-rich_rpt_typical-subtyp"/>
</dbReference>
<evidence type="ECO:0000313" key="3">
    <source>
        <dbReference type="EMBL" id="KAK4886774.1"/>
    </source>
</evidence>
<protein>
    <recommendedName>
        <fullName evidence="5">Leucine-rich repeat-containing protein 58</fullName>
    </recommendedName>
</protein>
<dbReference type="Gene3D" id="3.80.10.10">
    <property type="entry name" value="Ribonuclease Inhibitor"/>
    <property type="match status" value="2"/>
</dbReference>
<accession>A0AAN7Q5W2</accession>
<dbReference type="Proteomes" id="UP001353858">
    <property type="component" value="Unassembled WGS sequence"/>
</dbReference>
<evidence type="ECO:0000256" key="2">
    <source>
        <dbReference type="ARBA" id="ARBA00022737"/>
    </source>
</evidence>
<comment type="caution">
    <text evidence="3">The sequence shown here is derived from an EMBL/GenBank/DDBJ whole genome shotgun (WGS) entry which is preliminary data.</text>
</comment>
<organism evidence="3 4">
    <name type="scientific">Aquatica leii</name>
    <dbReference type="NCBI Taxonomy" id="1421715"/>
    <lineage>
        <taxon>Eukaryota</taxon>
        <taxon>Metazoa</taxon>
        <taxon>Ecdysozoa</taxon>
        <taxon>Arthropoda</taxon>
        <taxon>Hexapoda</taxon>
        <taxon>Insecta</taxon>
        <taxon>Pterygota</taxon>
        <taxon>Neoptera</taxon>
        <taxon>Endopterygota</taxon>
        <taxon>Coleoptera</taxon>
        <taxon>Polyphaga</taxon>
        <taxon>Elateriformia</taxon>
        <taxon>Elateroidea</taxon>
        <taxon>Lampyridae</taxon>
        <taxon>Luciolinae</taxon>
        <taxon>Aquatica</taxon>
    </lineage>
</organism>
<dbReference type="PROSITE" id="PS51450">
    <property type="entry name" value="LRR"/>
    <property type="match status" value="1"/>
</dbReference>
<dbReference type="InterPro" id="IPR025875">
    <property type="entry name" value="Leu-rich_rpt_4"/>
</dbReference>
<dbReference type="PANTHER" id="PTHR48051">
    <property type="match status" value="1"/>
</dbReference>
<dbReference type="AlphaFoldDB" id="A0AAN7Q5W2"/>
<dbReference type="SUPFAM" id="SSF52058">
    <property type="entry name" value="L domain-like"/>
    <property type="match status" value="1"/>
</dbReference>
<name>A0AAN7Q5W2_9COLE</name>
<dbReference type="GO" id="GO:0005737">
    <property type="term" value="C:cytoplasm"/>
    <property type="evidence" value="ECO:0007669"/>
    <property type="project" value="TreeGrafter"/>
</dbReference>
<dbReference type="InterPro" id="IPR001611">
    <property type="entry name" value="Leu-rich_rpt"/>
</dbReference>
<dbReference type="Pfam" id="PF12799">
    <property type="entry name" value="LRR_4"/>
    <property type="match status" value="1"/>
</dbReference>
<reference evidence="4" key="1">
    <citation type="submission" date="2023-01" db="EMBL/GenBank/DDBJ databases">
        <title>Key to firefly adult light organ development and bioluminescence: homeobox transcription factors regulate luciferase expression and transportation to peroxisome.</title>
        <authorList>
            <person name="Fu X."/>
        </authorList>
    </citation>
    <scope>NUCLEOTIDE SEQUENCE [LARGE SCALE GENOMIC DNA]</scope>
</reference>
<dbReference type="InterPro" id="IPR050216">
    <property type="entry name" value="LRR_domain-containing"/>
</dbReference>
<evidence type="ECO:0000256" key="1">
    <source>
        <dbReference type="ARBA" id="ARBA00022614"/>
    </source>
</evidence>
<dbReference type="Pfam" id="PF13855">
    <property type="entry name" value="LRR_8"/>
    <property type="match status" value="1"/>
</dbReference>
<dbReference type="SMART" id="SM00369">
    <property type="entry name" value="LRR_TYP"/>
    <property type="match status" value="6"/>
</dbReference>
<keyword evidence="4" id="KW-1185">Reference proteome</keyword>
<evidence type="ECO:0000313" key="4">
    <source>
        <dbReference type="Proteomes" id="UP001353858"/>
    </source>
</evidence>
<dbReference type="InterPro" id="IPR032675">
    <property type="entry name" value="LRR_dom_sf"/>
</dbReference>
<dbReference type="EMBL" id="JARPUR010000001">
    <property type="protein sequence ID" value="KAK4886774.1"/>
    <property type="molecule type" value="Genomic_DNA"/>
</dbReference>
<dbReference type="Pfam" id="PF00560">
    <property type="entry name" value="LRR_1"/>
    <property type="match status" value="1"/>
</dbReference>
<evidence type="ECO:0008006" key="5">
    <source>
        <dbReference type="Google" id="ProtNLM"/>
    </source>
</evidence>
<dbReference type="PANTHER" id="PTHR48051:SF1">
    <property type="entry name" value="RAS SUPPRESSOR PROTEIN 1"/>
    <property type="match status" value="1"/>
</dbReference>